<protein>
    <recommendedName>
        <fullName evidence="3">histidine kinase</fullName>
        <ecNumber evidence="3">2.7.13.3</ecNumber>
    </recommendedName>
</protein>
<reference evidence="24 25" key="1">
    <citation type="submission" date="2021-03" db="EMBL/GenBank/DDBJ databases">
        <authorList>
            <person name="So Y."/>
        </authorList>
    </citation>
    <scope>NUCLEOTIDE SEQUENCE [LARGE SCALE GENOMIC DNA]</scope>
    <source>
        <strain evidence="24 25">SSH11</strain>
    </source>
</reference>
<keyword evidence="13" id="KW-0067">ATP-binding</keyword>
<comment type="subcellular location">
    <subcellularLocation>
        <location evidence="2">Membrane</location>
    </subcellularLocation>
</comment>
<dbReference type="SMART" id="SM00911">
    <property type="entry name" value="HWE_HK"/>
    <property type="match status" value="1"/>
</dbReference>
<evidence type="ECO:0000256" key="10">
    <source>
        <dbReference type="ARBA" id="ARBA00022737"/>
    </source>
</evidence>
<feature type="domain" description="Response regulatory" evidence="20">
    <location>
        <begin position="826"/>
        <end position="935"/>
    </location>
</feature>
<dbReference type="Gene3D" id="3.30.450.20">
    <property type="entry name" value="PAS domain"/>
    <property type="match status" value="3"/>
</dbReference>
<dbReference type="NCBIfam" id="TIGR00229">
    <property type="entry name" value="sensory_box"/>
    <property type="match status" value="2"/>
</dbReference>
<dbReference type="CDD" id="cd12914">
    <property type="entry name" value="PDC1_DGC_like"/>
    <property type="match status" value="1"/>
</dbReference>
<dbReference type="SMART" id="SM00304">
    <property type="entry name" value="HAMP"/>
    <property type="match status" value="1"/>
</dbReference>
<dbReference type="Gene3D" id="6.10.340.10">
    <property type="match status" value="1"/>
</dbReference>
<sequence>MSLLSRLLSMVGLALLPALAALVWGAVETSQSREAAVREDALRLARLVAADHQRLADGARQLLTSLGNLRAVRALDQEECQSFFQRILADFPRYAVLATATLDGQVVCSAQPTAYGNNVGDRAYFQRAIAENGFVVGGFVMGRASGQGSFHFAQPFRDNQGEVAGVVHAAIGLNWLAQEIGRVPLPAHAVLSIIDAEGTILAIRPGQGQQVGGAAGKVERAFLGRETEGVEEAVDAEGRRRFYAYLPASAGGTHHVVVSFDRNAMLAEVSGAERRGALVLLGTTLLALALTVLGARSLVRRPVDQMLRAAGRWRAGDTSARLPAAGDARSEFARLAAAFNAMAEATEVRERSLRDSEAEFRAIFETAAVGVAQIDPRDARIERVNRRFCDILGRDEGELLGHALLDHVHPLDERTGAEGMARLRRSGQITMEYRVLRGDGTVRWLRVFASVSERAGGEASRAVAVMQDVTEQRQAEETNARLAAIVTSAPEAIISLSGEDGRILTWNKGAETLFGYTGAEAVGARAGLLMPPEDEEGSFYPLALAGETIRDREAIRIARDGERIPVAITMTRMLAADGRVFGVSVILRDLRERRAADQHQQLLMREIDHRAKNVMAVVRSLVQLSPKNDPVAFGRAIEGRISAMARAHSLLARDRWEGASLRELAEEEVAGRDGGGDARRVELRGPPVMLRPDAVQPLSMVLHELVTNSLKYGALSRGEGKVMLDWRILPQEDGVASGLSLVWTERGGPPVEAAPTRKGFGSRLIEITVRHQLQGAVTVEWEPAGLVVRIRVGAGSITALAPSPVTPALAPPPADGDDTGGIQDARVLLVEDEVLVAIEAAETLASAGCQVIGPAATLAEGIALATRAGRIDAAVLDVSLQGQGVVPLADMLVARGVPILFATGYGEPPAGHHGAPVLTKPIRPEDLVAAVRRLVGAPKLVA</sequence>
<dbReference type="Pfam" id="PF00672">
    <property type="entry name" value="HAMP"/>
    <property type="match status" value="1"/>
</dbReference>
<evidence type="ECO:0000256" key="8">
    <source>
        <dbReference type="ARBA" id="ARBA00022643"/>
    </source>
</evidence>
<name>A0ABS4AKV2_9PROT</name>
<dbReference type="PROSITE" id="PS50112">
    <property type="entry name" value="PAS"/>
    <property type="match status" value="2"/>
</dbReference>
<keyword evidence="8" id="KW-0288">FMN</keyword>
<dbReference type="RefSeq" id="WP_209381396.1">
    <property type="nucleotide sequence ID" value="NZ_JAGIZB010000026.1"/>
</dbReference>
<evidence type="ECO:0000256" key="14">
    <source>
        <dbReference type="ARBA" id="ARBA00022991"/>
    </source>
</evidence>
<dbReference type="InterPro" id="IPR003660">
    <property type="entry name" value="HAMP_dom"/>
</dbReference>
<dbReference type="Pfam" id="PF13426">
    <property type="entry name" value="PAS_9"/>
    <property type="match status" value="1"/>
</dbReference>
<dbReference type="Gene3D" id="3.30.565.10">
    <property type="entry name" value="Histidine kinase-like ATPase, C-terminal domain"/>
    <property type="match status" value="1"/>
</dbReference>
<dbReference type="SUPFAM" id="SSF103190">
    <property type="entry name" value="Sensory domain-like"/>
    <property type="match status" value="1"/>
</dbReference>
<evidence type="ECO:0000259" key="20">
    <source>
        <dbReference type="PROSITE" id="PS50110"/>
    </source>
</evidence>
<evidence type="ECO:0000256" key="9">
    <source>
        <dbReference type="ARBA" id="ARBA00022679"/>
    </source>
</evidence>
<feature type="domain" description="HAMP" evidence="23">
    <location>
        <begin position="297"/>
        <end position="351"/>
    </location>
</feature>
<dbReference type="SUPFAM" id="SSF52172">
    <property type="entry name" value="CheY-like"/>
    <property type="match status" value="1"/>
</dbReference>
<feature type="modified residue" description="4-aspartylphosphate" evidence="18">
    <location>
        <position position="877"/>
    </location>
</feature>
<evidence type="ECO:0000256" key="5">
    <source>
        <dbReference type="ARBA" id="ARBA00022553"/>
    </source>
</evidence>
<dbReference type="PROSITE" id="PS50110">
    <property type="entry name" value="RESPONSE_REGULATORY"/>
    <property type="match status" value="1"/>
</dbReference>
<keyword evidence="4" id="KW-0600">Photoreceptor protein</keyword>
<keyword evidence="17" id="KW-0675">Receptor</keyword>
<dbReference type="PANTHER" id="PTHR41523">
    <property type="entry name" value="TWO-COMPONENT SYSTEM SENSOR PROTEIN"/>
    <property type="match status" value="1"/>
</dbReference>
<comment type="caution">
    <text evidence="24">The sequence shown here is derived from an EMBL/GenBank/DDBJ whole genome shotgun (WGS) entry which is preliminary data.</text>
</comment>
<accession>A0ABS4AKV2</accession>
<evidence type="ECO:0000256" key="19">
    <source>
        <dbReference type="SAM" id="Phobius"/>
    </source>
</evidence>
<comment type="catalytic activity">
    <reaction evidence="1">
        <text>ATP + protein L-histidine = ADP + protein N-phospho-L-histidine.</text>
        <dbReference type="EC" id="2.7.13.3"/>
    </reaction>
</comment>
<dbReference type="InterPro" id="IPR000014">
    <property type="entry name" value="PAS"/>
</dbReference>
<feature type="transmembrane region" description="Helical" evidence="19">
    <location>
        <begin position="277"/>
        <end position="299"/>
    </location>
</feature>
<dbReference type="InterPro" id="IPR029151">
    <property type="entry name" value="Sensor-like_sf"/>
</dbReference>
<feature type="domain" description="PAS" evidence="21">
    <location>
        <begin position="478"/>
        <end position="536"/>
    </location>
</feature>
<feature type="domain" description="PAC" evidence="22">
    <location>
        <begin position="550"/>
        <end position="602"/>
    </location>
</feature>
<evidence type="ECO:0000256" key="12">
    <source>
        <dbReference type="ARBA" id="ARBA00022777"/>
    </source>
</evidence>
<evidence type="ECO:0000256" key="11">
    <source>
        <dbReference type="ARBA" id="ARBA00022741"/>
    </source>
</evidence>
<dbReference type="SMART" id="SM00448">
    <property type="entry name" value="REC"/>
    <property type="match status" value="1"/>
</dbReference>
<keyword evidence="19" id="KW-0472">Membrane</keyword>
<keyword evidence="19" id="KW-1133">Transmembrane helix</keyword>
<evidence type="ECO:0000256" key="18">
    <source>
        <dbReference type="PROSITE-ProRule" id="PRU00169"/>
    </source>
</evidence>
<evidence type="ECO:0000256" key="1">
    <source>
        <dbReference type="ARBA" id="ARBA00000085"/>
    </source>
</evidence>
<dbReference type="Pfam" id="PF00989">
    <property type="entry name" value="PAS"/>
    <property type="match status" value="1"/>
</dbReference>
<feature type="domain" description="PAS" evidence="21">
    <location>
        <begin position="356"/>
        <end position="427"/>
    </location>
</feature>
<evidence type="ECO:0000256" key="13">
    <source>
        <dbReference type="ARBA" id="ARBA00022840"/>
    </source>
</evidence>
<dbReference type="InterPro" id="IPR013767">
    <property type="entry name" value="PAS_fold"/>
</dbReference>
<keyword evidence="6" id="KW-0716">Sensory transduction</keyword>
<keyword evidence="25" id="KW-1185">Reference proteome</keyword>
<evidence type="ECO:0000256" key="16">
    <source>
        <dbReference type="ARBA" id="ARBA00023026"/>
    </source>
</evidence>
<dbReference type="SUPFAM" id="SSF55785">
    <property type="entry name" value="PYP-like sensor domain (PAS domain)"/>
    <property type="match status" value="2"/>
</dbReference>
<dbReference type="InterPro" id="IPR035965">
    <property type="entry name" value="PAS-like_dom_sf"/>
</dbReference>
<evidence type="ECO:0000256" key="15">
    <source>
        <dbReference type="ARBA" id="ARBA00023012"/>
    </source>
</evidence>
<dbReference type="InterPro" id="IPR001610">
    <property type="entry name" value="PAC"/>
</dbReference>
<dbReference type="EMBL" id="JAGIZB010000026">
    <property type="protein sequence ID" value="MBP0447128.1"/>
    <property type="molecule type" value="Genomic_DNA"/>
</dbReference>
<evidence type="ECO:0000256" key="3">
    <source>
        <dbReference type="ARBA" id="ARBA00012438"/>
    </source>
</evidence>
<evidence type="ECO:0000256" key="17">
    <source>
        <dbReference type="ARBA" id="ARBA00023170"/>
    </source>
</evidence>
<keyword evidence="15" id="KW-0902">Two-component regulatory system</keyword>
<dbReference type="PROSITE" id="PS50885">
    <property type="entry name" value="HAMP"/>
    <property type="match status" value="1"/>
</dbReference>
<evidence type="ECO:0000313" key="25">
    <source>
        <dbReference type="Proteomes" id="UP000681594"/>
    </source>
</evidence>
<dbReference type="SMART" id="SM00091">
    <property type="entry name" value="PAS"/>
    <property type="match status" value="2"/>
</dbReference>
<dbReference type="InterPro" id="IPR011102">
    <property type="entry name" value="Sig_transdc_His_kinase_HWE"/>
</dbReference>
<dbReference type="Pfam" id="PF07536">
    <property type="entry name" value="HWE_HK"/>
    <property type="match status" value="1"/>
</dbReference>
<dbReference type="Proteomes" id="UP000681594">
    <property type="component" value="Unassembled WGS sequence"/>
</dbReference>
<keyword evidence="11" id="KW-0547">Nucleotide-binding</keyword>
<dbReference type="InterPro" id="IPR011006">
    <property type="entry name" value="CheY-like_superfamily"/>
</dbReference>
<keyword evidence="7" id="KW-0285">Flavoprotein</keyword>
<keyword evidence="9" id="KW-0808">Transferase</keyword>
<dbReference type="CDD" id="cd00130">
    <property type="entry name" value="PAS"/>
    <property type="match status" value="2"/>
</dbReference>
<dbReference type="EC" id="2.7.13.3" evidence="3"/>
<keyword evidence="16" id="KW-0843">Virulence</keyword>
<keyword evidence="5 18" id="KW-0597">Phosphoprotein</keyword>
<evidence type="ECO:0000256" key="6">
    <source>
        <dbReference type="ARBA" id="ARBA00022606"/>
    </source>
</evidence>
<gene>
    <name evidence="24" type="ORF">J8J14_20330</name>
</gene>
<dbReference type="CDD" id="cd18774">
    <property type="entry name" value="PDC2_HK_sensor"/>
    <property type="match status" value="1"/>
</dbReference>
<dbReference type="Gene3D" id="3.40.50.2300">
    <property type="match status" value="1"/>
</dbReference>
<evidence type="ECO:0000256" key="7">
    <source>
        <dbReference type="ARBA" id="ARBA00022630"/>
    </source>
</evidence>
<evidence type="ECO:0000313" key="24">
    <source>
        <dbReference type="EMBL" id="MBP0447128.1"/>
    </source>
</evidence>
<dbReference type="PANTHER" id="PTHR41523:SF8">
    <property type="entry name" value="ETHYLENE RESPONSE SENSOR PROTEIN"/>
    <property type="match status" value="1"/>
</dbReference>
<keyword evidence="19" id="KW-0812">Transmembrane</keyword>
<evidence type="ECO:0000256" key="2">
    <source>
        <dbReference type="ARBA" id="ARBA00004370"/>
    </source>
</evidence>
<dbReference type="InterPro" id="IPR001789">
    <property type="entry name" value="Sig_transdc_resp-reg_receiver"/>
</dbReference>
<evidence type="ECO:0000256" key="4">
    <source>
        <dbReference type="ARBA" id="ARBA00022543"/>
    </source>
</evidence>
<keyword evidence="12" id="KW-0418">Kinase</keyword>
<dbReference type="InterPro" id="IPR036890">
    <property type="entry name" value="HATPase_C_sf"/>
</dbReference>
<keyword evidence="10" id="KW-0677">Repeat</keyword>
<evidence type="ECO:0000259" key="23">
    <source>
        <dbReference type="PROSITE" id="PS50885"/>
    </source>
</evidence>
<feature type="domain" description="PAC" evidence="22">
    <location>
        <begin position="429"/>
        <end position="481"/>
    </location>
</feature>
<dbReference type="InterPro" id="IPR000700">
    <property type="entry name" value="PAS-assoc_C"/>
</dbReference>
<evidence type="ECO:0000259" key="21">
    <source>
        <dbReference type="PROSITE" id="PS50112"/>
    </source>
</evidence>
<dbReference type="SMART" id="SM00086">
    <property type="entry name" value="PAC"/>
    <property type="match status" value="2"/>
</dbReference>
<organism evidence="24 25">
    <name type="scientific">Pararoseomonas baculiformis</name>
    <dbReference type="NCBI Taxonomy" id="2820812"/>
    <lineage>
        <taxon>Bacteria</taxon>
        <taxon>Pseudomonadati</taxon>
        <taxon>Pseudomonadota</taxon>
        <taxon>Alphaproteobacteria</taxon>
        <taxon>Acetobacterales</taxon>
        <taxon>Acetobacteraceae</taxon>
        <taxon>Pararoseomonas</taxon>
    </lineage>
</organism>
<proteinExistence type="predicted"/>
<evidence type="ECO:0000259" key="22">
    <source>
        <dbReference type="PROSITE" id="PS50113"/>
    </source>
</evidence>
<keyword evidence="14" id="KW-0157">Chromophore</keyword>
<dbReference type="PROSITE" id="PS50113">
    <property type="entry name" value="PAC"/>
    <property type="match status" value="2"/>
</dbReference>